<feature type="signal peptide" evidence="1">
    <location>
        <begin position="1"/>
        <end position="20"/>
    </location>
</feature>
<reference evidence="2 3" key="1">
    <citation type="submission" date="2018-01" db="EMBL/GenBank/DDBJ databases">
        <title>Whole genome sequencing of Histamine producing bacteria.</title>
        <authorList>
            <person name="Butler K."/>
        </authorList>
    </citation>
    <scope>NUCLEOTIDE SEQUENCE [LARGE SCALE GENOMIC DNA]</scope>
    <source>
        <strain evidence="2 3">A1-4</strain>
    </source>
</reference>
<evidence type="ECO:0000256" key="1">
    <source>
        <dbReference type="SAM" id="SignalP"/>
    </source>
</evidence>
<keyword evidence="1" id="KW-0732">Signal</keyword>
<protein>
    <recommendedName>
        <fullName evidence="4">Lipoprotein</fullName>
    </recommendedName>
</protein>
<comment type="caution">
    <text evidence="2">The sequence shown here is derived from an EMBL/GenBank/DDBJ whole genome shotgun (WGS) entry which is preliminary data.</text>
</comment>
<dbReference type="Proteomes" id="UP000240728">
    <property type="component" value="Unassembled WGS sequence"/>
</dbReference>
<dbReference type="RefSeq" id="WP_045043705.1">
    <property type="nucleotide sequence ID" value="NZ_JZTB01000030.1"/>
</dbReference>
<organism evidence="2 3">
    <name type="scientific">Photobacterium kishitanii</name>
    <dbReference type="NCBI Taxonomy" id="318456"/>
    <lineage>
        <taxon>Bacteria</taxon>
        <taxon>Pseudomonadati</taxon>
        <taxon>Pseudomonadota</taxon>
        <taxon>Gammaproteobacteria</taxon>
        <taxon>Vibrionales</taxon>
        <taxon>Vibrionaceae</taxon>
        <taxon>Photobacterium</taxon>
    </lineage>
</organism>
<evidence type="ECO:0000313" key="2">
    <source>
        <dbReference type="EMBL" id="PSX43220.1"/>
    </source>
</evidence>
<evidence type="ECO:0008006" key="4">
    <source>
        <dbReference type="Google" id="ProtNLM"/>
    </source>
</evidence>
<accession>A0AAX0YPJ8</accession>
<feature type="chain" id="PRO_5044004608" description="Lipoprotein" evidence="1">
    <location>
        <begin position="21"/>
        <end position="169"/>
    </location>
</feature>
<dbReference type="PROSITE" id="PS51257">
    <property type="entry name" value="PROKAR_LIPOPROTEIN"/>
    <property type="match status" value="1"/>
</dbReference>
<dbReference type="EMBL" id="PYOZ01000020">
    <property type="protein sequence ID" value="PSX43220.1"/>
    <property type="molecule type" value="Genomic_DNA"/>
</dbReference>
<proteinExistence type="predicted"/>
<evidence type="ECO:0000313" key="3">
    <source>
        <dbReference type="Proteomes" id="UP000240728"/>
    </source>
</evidence>
<name>A0AAX0YPJ8_9GAMM</name>
<gene>
    <name evidence="2" type="ORF">C0W53_20235</name>
</gene>
<keyword evidence="3" id="KW-1185">Reference proteome</keyword>
<dbReference type="AlphaFoldDB" id="A0AAX0YPJ8"/>
<sequence>MMKKVIILTALFLFSGCAKKPILSENASPHGLNVAAASSKHWELIKPGILVSPELEASAGNSKGKLIYFISNDKKLETKFVIFNEMVCNIGETNFVYTDVNLEQKDIDVAMKCLQPNTLLIYPLVTGSKYITNELIQNHSVRFGTFVIPSKGFIDGFSKAIDIRYGGTV</sequence>